<evidence type="ECO:0000313" key="8">
    <source>
        <dbReference type="Proteomes" id="UP000028933"/>
    </source>
</evidence>
<dbReference type="InterPro" id="IPR004839">
    <property type="entry name" value="Aminotransferase_I/II_large"/>
</dbReference>
<gene>
    <name evidence="7" type="ORF">BD94_2283</name>
</gene>
<evidence type="ECO:0000259" key="6">
    <source>
        <dbReference type="Pfam" id="PF00155"/>
    </source>
</evidence>
<dbReference type="GO" id="GO:0016212">
    <property type="term" value="F:kynurenine-oxoglutarate transaminase activity"/>
    <property type="evidence" value="ECO:0007669"/>
    <property type="project" value="TreeGrafter"/>
</dbReference>
<name>A0A077EHN6_9FLAO</name>
<reference evidence="7" key="1">
    <citation type="journal article" date="2013" name="Lancet">
        <title>First case of E anophelis outbreak in an intensive-care unit.</title>
        <authorList>
            <person name="Teo J."/>
            <person name="Tan S.Y."/>
            <person name="Tay M."/>
            <person name="Ding Y."/>
            <person name="Kjelleberg S."/>
            <person name="Givskov M."/>
            <person name="Lin R.T."/>
            <person name="Yang L."/>
        </authorList>
    </citation>
    <scope>NUCLEOTIDE SEQUENCE [LARGE SCALE GENOMIC DNA]</scope>
    <source>
        <strain evidence="7">NUHP1</strain>
    </source>
</reference>
<proteinExistence type="inferred from homology"/>
<dbReference type="InterPro" id="IPR051326">
    <property type="entry name" value="Kynurenine-oxoglutarate_AT"/>
</dbReference>
<evidence type="ECO:0000256" key="5">
    <source>
        <dbReference type="ARBA" id="ARBA00022898"/>
    </source>
</evidence>
<dbReference type="FunFam" id="3.40.640.10:FF:000033">
    <property type="entry name" value="Aspartate aminotransferase"/>
    <property type="match status" value="1"/>
</dbReference>
<protein>
    <submittedName>
        <fullName evidence="7">Aspartate aminotransferase</fullName>
    </submittedName>
</protein>
<feature type="domain" description="Aminotransferase class I/classII large" evidence="6">
    <location>
        <begin position="29"/>
        <end position="378"/>
    </location>
</feature>
<dbReference type="CDD" id="cd00609">
    <property type="entry name" value="AAT_like"/>
    <property type="match status" value="1"/>
</dbReference>
<dbReference type="PANTHER" id="PTHR43807">
    <property type="entry name" value="FI04487P"/>
    <property type="match status" value="1"/>
</dbReference>
<dbReference type="GO" id="GO:0005737">
    <property type="term" value="C:cytoplasm"/>
    <property type="evidence" value="ECO:0007669"/>
    <property type="project" value="TreeGrafter"/>
</dbReference>
<evidence type="ECO:0000256" key="3">
    <source>
        <dbReference type="ARBA" id="ARBA00022576"/>
    </source>
</evidence>
<dbReference type="KEGG" id="eao:BD94_2283"/>
<dbReference type="HOGENOM" id="CLU_017584_4_0_10"/>
<comment type="similarity">
    <text evidence="2">Belongs to the class-I pyridoxal-phosphate-dependent aminotransferase family.</text>
</comment>
<sequence>MPLLLNSKLPEVQTTIFTRMSMLAQQENAVNLSQGFPDFYPDEKLLENIGKYAVKGFNQYAPMMGLEPLRIAISEKLKYCYSIDYSPESEVMVTAGATEALFCSIAALVNAGDEVIVFEPAYDSYIPVIRLFGGIPKTVKLHYPDYKIDWSVVKLMITDKTKMIIINNPNNPAGNILDEEDIAQLTALVENSNIIILSDDVYENIVFDGKKHLSLSQSLLKDRSIIVASFGKLYHITGWKLGYVLAPESIMQEVKKVHQYNVFSVNTPAQYAIAELLQNPDSYTGLSGFFQEKRDLLAKGLSEIGFDVLIPEATYFLSASYKKFSDSGDLEFAQWLTKEHKVATIPFSSFYEDGTDEGVIRFCFAKKNETIEQALENLQKLAPRFL</sequence>
<keyword evidence="5" id="KW-0663">Pyridoxal phosphate</keyword>
<evidence type="ECO:0000256" key="4">
    <source>
        <dbReference type="ARBA" id="ARBA00022679"/>
    </source>
</evidence>
<dbReference type="AlphaFoldDB" id="A0A077EHN6"/>
<accession>A0A077EHN6</accession>
<dbReference type="InterPro" id="IPR015421">
    <property type="entry name" value="PyrdxlP-dep_Trfase_major"/>
</dbReference>
<dbReference type="InterPro" id="IPR015424">
    <property type="entry name" value="PyrdxlP-dep_Trfase"/>
</dbReference>
<dbReference type="Proteomes" id="UP000028933">
    <property type="component" value="Chromosome"/>
</dbReference>
<dbReference type="EMBL" id="CP007547">
    <property type="protein sequence ID" value="AIL46058.1"/>
    <property type="molecule type" value="Genomic_DNA"/>
</dbReference>
<dbReference type="PANTHER" id="PTHR43807:SF20">
    <property type="entry name" value="FI04487P"/>
    <property type="match status" value="1"/>
</dbReference>
<reference evidence="7" key="2">
    <citation type="journal article" date="2015" name="Genome Biol. Evol.">
        <title>Complete Genome Sequence and Transcriptomic Analysis of the Novel Pathogen Elizabethkingia anophelis in Response to Oxidative Stress.</title>
        <authorList>
            <person name="Li Y."/>
            <person name="Liu Y."/>
            <person name="Chew S.C."/>
            <person name="Tay M."/>
            <person name="Salido M.M."/>
            <person name="Teo J."/>
            <person name="Lauro F.M."/>
            <person name="Givskov M."/>
            <person name="Yang L."/>
        </authorList>
    </citation>
    <scope>NUCLEOTIDE SEQUENCE</scope>
    <source>
        <strain evidence="7">NUHP1</strain>
    </source>
</reference>
<dbReference type="RefSeq" id="WP_024564178.1">
    <property type="nucleotide sequence ID" value="NZ_CP007547.1"/>
</dbReference>
<dbReference type="NCBIfam" id="NF006569">
    <property type="entry name" value="PRK09082.1"/>
    <property type="match status" value="1"/>
</dbReference>
<dbReference type="Pfam" id="PF00155">
    <property type="entry name" value="Aminotran_1_2"/>
    <property type="match status" value="1"/>
</dbReference>
<dbReference type="SUPFAM" id="SSF53383">
    <property type="entry name" value="PLP-dependent transferases"/>
    <property type="match status" value="1"/>
</dbReference>
<keyword evidence="4 7" id="KW-0808">Transferase</keyword>
<dbReference type="Gene3D" id="3.90.1150.10">
    <property type="entry name" value="Aspartate Aminotransferase, domain 1"/>
    <property type="match status" value="1"/>
</dbReference>
<dbReference type="InterPro" id="IPR015422">
    <property type="entry name" value="PyrdxlP-dep_Trfase_small"/>
</dbReference>
<dbReference type="PRINTS" id="PR00753">
    <property type="entry name" value="ACCSYNTHASE"/>
</dbReference>
<evidence type="ECO:0000313" key="7">
    <source>
        <dbReference type="EMBL" id="AIL46058.1"/>
    </source>
</evidence>
<evidence type="ECO:0000256" key="2">
    <source>
        <dbReference type="ARBA" id="ARBA00007441"/>
    </source>
</evidence>
<dbReference type="eggNOG" id="COG0436">
    <property type="taxonomic scope" value="Bacteria"/>
</dbReference>
<organism evidence="7 8">
    <name type="scientific">Elizabethkingia anophelis NUHP1</name>
    <dbReference type="NCBI Taxonomy" id="1338011"/>
    <lineage>
        <taxon>Bacteria</taxon>
        <taxon>Pseudomonadati</taxon>
        <taxon>Bacteroidota</taxon>
        <taxon>Flavobacteriia</taxon>
        <taxon>Flavobacteriales</taxon>
        <taxon>Weeksellaceae</taxon>
        <taxon>Elizabethkingia</taxon>
    </lineage>
</organism>
<dbReference type="STRING" id="1338011.BD94_2283"/>
<comment type="cofactor">
    <cofactor evidence="1">
        <name>pyridoxal 5'-phosphate</name>
        <dbReference type="ChEBI" id="CHEBI:597326"/>
    </cofactor>
</comment>
<evidence type="ECO:0000256" key="1">
    <source>
        <dbReference type="ARBA" id="ARBA00001933"/>
    </source>
</evidence>
<dbReference type="GO" id="GO:0030170">
    <property type="term" value="F:pyridoxal phosphate binding"/>
    <property type="evidence" value="ECO:0007669"/>
    <property type="project" value="InterPro"/>
</dbReference>
<dbReference type="Gene3D" id="3.40.640.10">
    <property type="entry name" value="Type I PLP-dependent aspartate aminotransferase-like (Major domain)"/>
    <property type="match status" value="1"/>
</dbReference>
<keyword evidence="3 7" id="KW-0032">Aminotransferase</keyword>